<name>A0AAV7H089_DENCH</name>
<gene>
    <name evidence="1" type="ORF">IEQ34_008873</name>
</gene>
<dbReference type="AlphaFoldDB" id="A0AAV7H089"/>
<dbReference type="Proteomes" id="UP000775213">
    <property type="component" value="Unassembled WGS sequence"/>
</dbReference>
<evidence type="ECO:0000313" key="2">
    <source>
        <dbReference type="Proteomes" id="UP000775213"/>
    </source>
</evidence>
<accession>A0AAV7H089</accession>
<organism evidence="1 2">
    <name type="scientific">Dendrobium chrysotoxum</name>
    <name type="common">Orchid</name>
    <dbReference type="NCBI Taxonomy" id="161865"/>
    <lineage>
        <taxon>Eukaryota</taxon>
        <taxon>Viridiplantae</taxon>
        <taxon>Streptophyta</taxon>
        <taxon>Embryophyta</taxon>
        <taxon>Tracheophyta</taxon>
        <taxon>Spermatophyta</taxon>
        <taxon>Magnoliopsida</taxon>
        <taxon>Liliopsida</taxon>
        <taxon>Asparagales</taxon>
        <taxon>Orchidaceae</taxon>
        <taxon>Epidendroideae</taxon>
        <taxon>Malaxideae</taxon>
        <taxon>Dendrobiinae</taxon>
        <taxon>Dendrobium</taxon>
    </lineage>
</organism>
<dbReference type="EMBL" id="JAGFBR010000009">
    <property type="protein sequence ID" value="KAH0461298.1"/>
    <property type="molecule type" value="Genomic_DNA"/>
</dbReference>
<keyword evidence="2" id="KW-1185">Reference proteome</keyword>
<sequence>MKDMDENIDLIHDGKRKNYKFVGNTDGGIAKLKDPLKCRPKDISNNAFGVDLVVLVDFNYCRHHEERMGDNSISSNKDWDFNRKAIDSTLDLHHKGLWRQKAMFDEFILLERDGMFDITKSAMSQCWY</sequence>
<comment type="caution">
    <text evidence="1">The sequence shown here is derived from an EMBL/GenBank/DDBJ whole genome shotgun (WGS) entry which is preliminary data.</text>
</comment>
<proteinExistence type="predicted"/>
<evidence type="ECO:0000313" key="1">
    <source>
        <dbReference type="EMBL" id="KAH0461298.1"/>
    </source>
</evidence>
<reference evidence="1 2" key="1">
    <citation type="journal article" date="2021" name="Hortic Res">
        <title>Chromosome-scale assembly of the Dendrobium chrysotoxum genome enhances the understanding of orchid evolution.</title>
        <authorList>
            <person name="Zhang Y."/>
            <person name="Zhang G.Q."/>
            <person name="Zhang D."/>
            <person name="Liu X.D."/>
            <person name="Xu X.Y."/>
            <person name="Sun W.H."/>
            <person name="Yu X."/>
            <person name="Zhu X."/>
            <person name="Wang Z.W."/>
            <person name="Zhao X."/>
            <person name="Zhong W.Y."/>
            <person name="Chen H."/>
            <person name="Yin W.L."/>
            <person name="Huang T."/>
            <person name="Niu S.C."/>
            <person name="Liu Z.J."/>
        </authorList>
    </citation>
    <scope>NUCLEOTIDE SEQUENCE [LARGE SCALE GENOMIC DNA]</scope>
    <source>
        <strain evidence="1">Lindl</strain>
    </source>
</reference>
<protein>
    <submittedName>
        <fullName evidence="1">Uncharacterized protein</fullName>
    </submittedName>
</protein>